<gene>
    <name evidence="2" type="ORF">MARCHEWKA_01980</name>
</gene>
<dbReference type="Proteomes" id="UP001056634">
    <property type="component" value="Segment"/>
</dbReference>
<organism evidence="2 3">
    <name type="scientific">Brevundimonas phage vB_BpoS-Marchewka</name>
    <dbReference type="NCBI Taxonomy" id="2948604"/>
    <lineage>
        <taxon>Viruses</taxon>
        <taxon>Duplodnaviria</taxon>
        <taxon>Heunggongvirae</taxon>
        <taxon>Uroviricota</taxon>
        <taxon>Caudoviricetes</taxon>
        <taxon>Jeanschmidtviridae</taxon>
        <taxon>Marchewkavirus</taxon>
        <taxon>Marchewkavirus marchewka</taxon>
    </lineage>
</organism>
<evidence type="ECO:0000313" key="3">
    <source>
        <dbReference type="Proteomes" id="UP001056634"/>
    </source>
</evidence>
<keyword evidence="3" id="KW-1185">Reference proteome</keyword>
<keyword evidence="1" id="KW-0812">Transmembrane</keyword>
<accession>A0A9E7N5S2</accession>
<evidence type="ECO:0000256" key="1">
    <source>
        <dbReference type="SAM" id="Phobius"/>
    </source>
</evidence>
<name>A0A9E7N5S2_9CAUD</name>
<proteinExistence type="predicted"/>
<keyword evidence="1" id="KW-0472">Membrane</keyword>
<keyword evidence="1" id="KW-1133">Transmembrane helix</keyword>
<protein>
    <submittedName>
        <fullName evidence="2">Uncharacterized protein</fullName>
    </submittedName>
</protein>
<reference evidence="2" key="1">
    <citation type="submission" date="2022-04" db="EMBL/GenBank/DDBJ databases">
        <authorList>
            <person name="Friedrich I."/>
            <person name="Schneider D."/>
            <person name="Poehlein A."/>
            <person name="Hertel R."/>
            <person name="Daniel R."/>
        </authorList>
    </citation>
    <scope>NUCLEOTIDE SEQUENCE</scope>
</reference>
<dbReference type="EMBL" id="ON529851">
    <property type="protein sequence ID" value="UTC28711.1"/>
    <property type="molecule type" value="Genomic_DNA"/>
</dbReference>
<evidence type="ECO:0000313" key="2">
    <source>
        <dbReference type="EMBL" id="UTC28711.1"/>
    </source>
</evidence>
<sequence>MQPVDYIAFGLVAFIFLMLIFMMVGEILSNN</sequence>
<feature type="transmembrane region" description="Helical" evidence="1">
    <location>
        <begin position="6"/>
        <end position="28"/>
    </location>
</feature>